<sequence length="92" mass="10856">QEHNVEGGPTSYRSFAVFRYDAQYPDSSKTYIDAAFERQKVTSSDKKPTFEPYSNTRDEWRPKYLVTRLLRIQFASKQFFADWKVAESDDSK</sequence>
<name>A0A6S7GBH0_PARCT</name>
<organism evidence="1 2">
    <name type="scientific">Paramuricea clavata</name>
    <name type="common">Red gorgonian</name>
    <name type="synonym">Violescent sea-whip</name>
    <dbReference type="NCBI Taxonomy" id="317549"/>
    <lineage>
        <taxon>Eukaryota</taxon>
        <taxon>Metazoa</taxon>
        <taxon>Cnidaria</taxon>
        <taxon>Anthozoa</taxon>
        <taxon>Octocorallia</taxon>
        <taxon>Malacalcyonacea</taxon>
        <taxon>Plexauridae</taxon>
        <taxon>Paramuricea</taxon>
    </lineage>
</organism>
<evidence type="ECO:0000313" key="1">
    <source>
        <dbReference type="EMBL" id="CAB3985457.1"/>
    </source>
</evidence>
<accession>A0A6S7GBH0</accession>
<evidence type="ECO:0000313" key="2">
    <source>
        <dbReference type="Proteomes" id="UP001152795"/>
    </source>
</evidence>
<keyword evidence="2" id="KW-1185">Reference proteome</keyword>
<gene>
    <name evidence="1" type="ORF">PACLA_8A042665</name>
</gene>
<dbReference type="EMBL" id="CACRXK020000875">
    <property type="protein sequence ID" value="CAB3985457.1"/>
    <property type="molecule type" value="Genomic_DNA"/>
</dbReference>
<comment type="caution">
    <text evidence="1">The sequence shown here is derived from an EMBL/GenBank/DDBJ whole genome shotgun (WGS) entry which is preliminary data.</text>
</comment>
<proteinExistence type="predicted"/>
<reference evidence="1" key="1">
    <citation type="submission" date="2020-04" db="EMBL/GenBank/DDBJ databases">
        <authorList>
            <person name="Alioto T."/>
            <person name="Alioto T."/>
            <person name="Gomez Garrido J."/>
        </authorList>
    </citation>
    <scope>NUCLEOTIDE SEQUENCE</scope>
    <source>
        <strain evidence="1">A484AB</strain>
    </source>
</reference>
<dbReference type="AlphaFoldDB" id="A0A6S7GBH0"/>
<protein>
    <submittedName>
        <fullName evidence="1">Uncharacterized protein</fullName>
    </submittedName>
</protein>
<dbReference type="Proteomes" id="UP001152795">
    <property type="component" value="Unassembled WGS sequence"/>
</dbReference>
<feature type="non-terminal residue" evidence="1">
    <location>
        <position position="1"/>
    </location>
</feature>